<evidence type="ECO:0000256" key="9">
    <source>
        <dbReference type="ARBA" id="ARBA00022842"/>
    </source>
</evidence>
<keyword evidence="9" id="KW-0460">Magnesium</keyword>
<evidence type="ECO:0000256" key="8">
    <source>
        <dbReference type="ARBA" id="ARBA00022827"/>
    </source>
</evidence>
<dbReference type="Pfam" id="PF02424">
    <property type="entry name" value="ApbE"/>
    <property type="match status" value="1"/>
</dbReference>
<dbReference type="InterPro" id="IPR024932">
    <property type="entry name" value="ApbE"/>
</dbReference>
<reference evidence="12 13" key="1">
    <citation type="submission" date="2020-10" db="EMBL/GenBank/DDBJ databases">
        <title>Phylogeny of dyella-like bacteria.</title>
        <authorList>
            <person name="Fu J."/>
        </authorList>
    </citation>
    <scope>NUCLEOTIDE SEQUENCE [LARGE SCALE GENOMIC DNA]</scope>
    <source>
        <strain evidence="12 13">THG-B117</strain>
    </source>
</reference>
<keyword evidence="7" id="KW-0479">Metal-binding</keyword>
<dbReference type="SUPFAM" id="SSF143631">
    <property type="entry name" value="ApbE-like"/>
    <property type="match status" value="1"/>
</dbReference>
<comment type="similarity">
    <text evidence="2">Belongs to the ApbE family.</text>
</comment>
<sequence>MPSSFAPGPLERAQPWLGTRVAIRVDRWWPGCDVQAAVSEAFNEVATIHHLMSFRAADSDVARLNRSAHRRAVPIDRRTMAVIQAAQMLSHACDGVFDVTLAGRWVAAGLLPPPAGSPPADPTASYRDVQVEDDGVRFLKPLWIDLGGIAKGFAADSAARVLRLHGVWEGRVDAGGDLVTIGPGPHRIVLRAGAGSPDTAAVVEIGEGAVATSSHRGDVRRRNGLAAIAHWHGQQRMPLSSSCSVSVLATEGLHADALTKVVLASGSAALPLLAHYGAVAYRHDELGGWHPLQASA</sequence>
<evidence type="ECO:0000313" key="13">
    <source>
        <dbReference type="Proteomes" id="UP001430065"/>
    </source>
</evidence>
<evidence type="ECO:0000256" key="10">
    <source>
        <dbReference type="ARBA" id="ARBA00031306"/>
    </source>
</evidence>
<dbReference type="PANTHER" id="PTHR30040:SF2">
    <property type="entry name" value="FAD:PROTEIN FMN TRANSFERASE"/>
    <property type="match status" value="1"/>
</dbReference>
<accession>A0ABS2JR97</accession>
<dbReference type="EMBL" id="JADIKC010000003">
    <property type="protein sequence ID" value="MBM7120790.1"/>
    <property type="molecule type" value="Genomic_DNA"/>
</dbReference>
<evidence type="ECO:0000256" key="2">
    <source>
        <dbReference type="ARBA" id="ARBA00008282"/>
    </source>
</evidence>
<dbReference type="Gene3D" id="3.10.520.10">
    <property type="entry name" value="ApbE-like domains"/>
    <property type="match status" value="1"/>
</dbReference>
<comment type="caution">
    <text evidence="12">The sequence shown here is derived from an EMBL/GenBank/DDBJ whole genome shotgun (WGS) entry which is preliminary data.</text>
</comment>
<name>A0ABS2JR97_9GAMM</name>
<protein>
    <recommendedName>
        <fullName evidence="4">FAD:protein FMN transferase</fullName>
        <ecNumber evidence="3">2.7.1.180</ecNumber>
    </recommendedName>
    <alternativeName>
        <fullName evidence="10">Flavin transferase</fullName>
    </alternativeName>
</protein>
<evidence type="ECO:0000256" key="5">
    <source>
        <dbReference type="ARBA" id="ARBA00022630"/>
    </source>
</evidence>
<dbReference type="Proteomes" id="UP001430065">
    <property type="component" value="Unassembled WGS sequence"/>
</dbReference>
<evidence type="ECO:0000256" key="7">
    <source>
        <dbReference type="ARBA" id="ARBA00022723"/>
    </source>
</evidence>
<evidence type="ECO:0000313" key="12">
    <source>
        <dbReference type="EMBL" id="MBM7120790.1"/>
    </source>
</evidence>
<evidence type="ECO:0000256" key="11">
    <source>
        <dbReference type="ARBA" id="ARBA00048540"/>
    </source>
</evidence>
<dbReference type="InterPro" id="IPR003374">
    <property type="entry name" value="ApbE-like_sf"/>
</dbReference>
<proteinExistence type="inferred from homology"/>
<gene>
    <name evidence="12" type="ORF">ISP20_06405</name>
</gene>
<evidence type="ECO:0000256" key="6">
    <source>
        <dbReference type="ARBA" id="ARBA00022679"/>
    </source>
</evidence>
<evidence type="ECO:0000256" key="3">
    <source>
        <dbReference type="ARBA" id="ARBA00011955"/>
    </source>
</evidence>
<keyword evidence="6 12" id="KW-0808">Transferase</keyword>
<dbReference type="GO" id="GO:0016740">
    <property type="term" value="F:transferase activity"/>
    <property type="evidence" value="ECO:0007669"/>
    <property type="project" value="UniProtKB-KW"/>
</dbReference>
<comment type="cofactor">
    <cofactor evidence="1">
        <name>Mg(2+)</name>
        <dbReference type="ChEBI" id="CHEBI:18420"/>
    </cofactor>
</comment>
<evidence type="ECO:0000256" key="4">
    <source>
        <dbReference type="ARBA" id="ARBA00016337"/>
    </source>
</evidence>
<evidence type="ECO:0000256" key="1">
    <source>
        <dbReference type="ARBA" id="ARBA00001946"/>
    </source>
</evidence>
<dbReference type="PANTHER" id="PTHR30040">
    <property type="entry name" value="THIAMINE BIOSYNTHESIS LIPOPROTEIN APBE"/>
    <property type="match status" value="1"/>
</dbReference>
<keyword evidence="5" id="KW-0285">Flavoprotein</keyword>
<keyword evidence="13" id="KW-1185">Reference proteome</keyword>
<organism evidence="12 13">
    <name type="scientific">Dyella kyungheensis</name>
    <dbReference type="NCBI Taxonomy" id="1242174"/>
    <lineage>
        <taxon>Bacteria</taxon>
        <taxon>Pseudomonadati</taxon>
        <taxon>Pseudomonadota</taxon>
        <taxon>Gammaproteobacteria</taxon>
        <taxon>Lysobacterales</taxon>
        <taxon>Rhodanobacteraceae</taxon>
        <taxon>Dyella</taxon>
    </lineage>
</organism>
<dbReference type="EC" id="2.7.1.180" evidence="3"/>
<dbReference type="RefSeq" id="WP_204635231.1">
    <property type="nucleotide sequence ID" value="NZ_JADIKC010000003.1"/>
</dbReference>
<keyword evidence="8" id="KW-0274">FAD</keyword>
<comment type="catalytic activity">
    <reaction evidence="11">
        <text>L-threonyl-[protein] + FAD = FMN-L-threonyl-[protein] + AMP + H(+)</text>
        <dbReference type="Rhea" id="RHEA:36847"/>
        <dbReference type="Rhea" id="RHEA-COMP:11060"/>
        <dbReference type="Rhea" id="RHEA-COMP:11061"/>
        <dbReference type="ChEBI" id="CHEBI:15378"/>
        <dbReference type="ChEBI" id="CHEBI:30013"/>
        <dbReference type="ChEBI" id="CHEBI:57692"/>
        <dbReference type="ChEBI" id="CHEBI:74257"/>
        <dbReference type="ChEBI" id="CHEBI:456215"/>
        <dbReference type="EC" id="2.7.1.180"/>
    </reaction>
</comment>